<keyword evidence="2" id="KW-1185">Reference proteome</keyword>
<dbReference type="HOGENOM" id="CLU_853111_0_0_1"/>
<organism evidence="1 2">
    <name type="scientific">Verruconis gallopava</name>
    <dbReference type="NCBI Taxonomy" id="253628"/>
    <lineage>
        <taxon>Eukaryota</taxon>
        <taxon>Fungi</taxon>
        <taxon>Dikarya</taxon>
        <taxon>Ascomycota</taxon>
        <taxon>Pezizomycotina</taxon>
        <taxon>Dothideomycetes</taxon>
        <taxon>Pleosporomycetidae</taxon>
        <taxon>Venturiales</taxon>
        <taxon>Sympoventuriaceae</taxon>
        <taxon>Verruconis</taxon>
    </lineage>
</organism>
<protein>
    <submittedName>
        <fullName evidence="1">Uncharacterized protein</fullName>
    </submittedName>
</protein>
<evidence type="ECO:0000313" key="2">
    <source>
        <dbReference type="Proteomes" id="UP000053259"/>
    </source>
</evidence>
<sequence>MDYMAVNDQSQLTTCLELPFEREKRDAIYKLALFQLNNANPSAADPTKPRRERHFSAADPGSWWPIGPQSIYSVPDIYPTVPGTRPGGGRYRGYHVMILEPSIFTRHGRRRVEEAKELFYGRGVVLFIHDVETNFINHWAIQNSQFIYKYLRIVYVRVLAQATAIPDIGAEHIGSKGNGCAACAAEQRPYEYHDVHWQQPMFELNIGDARGQELFMRSCVQLASSQCQEIQRQVQKWQLRSVPGRTTRFVGQSLLAVMEILWKVLQQINSGPEKIYYFVVKTRDVQRFEQRAFKPWDSRTCPNVVVLTNGYEWPVVELRAREKESL</sequence>
<dbReference type="RefSeq" id="XP_016218336.1">
    <property type="nucleotide sequence ID" value="XM_016354241.1"/>
</dbReference>
<dbReference type="GeneID" id="27309343"/>
<proteinExistence type="predicted"/>
<gene>
    <name evidence="1" type="ORF">PV09_01370</name>
</gene>
<evidence type="ECO:0000313" key="1">
    <source>
        <dbReference type="EMBL" id="KIW08467.1"/>
    </source>
</evidence>
<accession>A0A0D1Z695</accession>
<dbReference type="EMBL" id="KN847531">
    <property type="protein sequence ID" value="KIW08467.1"/>
    <property type="molecule type" value="Genomic_DNA"/>
</dbReference>
<dbReference type="InParanoid" id="A0A0D1Z695"/>
<name>A0A0D1Z695_9PEZI</name>
<dbReference type="AlphaFoldDB" id="A0A0D1Z695"/>
<reference evidence="1 2" key="1">
    <citation type="submission" date="2015-01" db="EMBL/GenBank/DDBJ databases">
        <title>The Genome Sequence of Ochroconis gallopava CBS43764.</title>
        <authorList>
            <consortium name="The Broad Institute Genomics Platform"/>
            <person name="Cuomo C."/>
            <person name="de Hoog S."/>
            <person name="Gorbushina A."/>
            <person name="Stielow B."/>
            <person name="Teixiera M."/>
            <person name="Abouelleil A."/>
            <person name="Chapman S.B."/>
            <person name="Priest M."/>
            <person name="Young S.K."/>
            <person name="Wortman J."/>
            <person name="Nusbaum C."/>
            <person name="Birren B."/>
        </authorList>
    </citation>
    <scope>NUCLEOTIDE SEQUENCE [LARGE SCALE GENOMIC DNA]</scope>
    <source>
        <strain evidence="1 2">CBS 43764</strain>
    </source>
</reference>
<dbReference type="Proteomes" id="UP000053259">
    <property type="component" value="Unassembled WGS sequence"/>
</dbReference>
<dbReference type="VEuPathDB" id="FungiDB:PV09_01370"/>